<dbReference type="Proteomes" id="UP001165143">
    <property type="component" value="Unassembled WGS sequence"/>
</dbReference>
<evidence type="ECO:0000313" key="1">
    <source>
        <dbReference type="EMBL" id="GLW58566.1"/>
    </source>
</evidence>
<sequence length="382" mass="41449">MTITLARTSTRNASLPEIVNILREQHSRKTDVVAPVQNIRAAGGRLVIEGADHDLTPSGVTRKAAEYRLTDVCESGVAEKLGIPLGYLRKTRIEAPELWDANVNGWLAHESRADKSFMVRTLTPAPDEETGTARAFLSPSYRIIDNLDILAAALQGVRDAGVEVRLDKCDLTDRKMYVKITAPEISAYAPELLRDYRSPFSGARGADNPTVFAGFEISNSETGCGAFTIVPRLVVQVCDNGMVITKDVMRSVHIGGKQQDGVIRWSNTTQSRTLELVTSQTTDAVSTFLDRDYVTRQLRAIQATAATRVANPEATITTVAQRLKFTEQNRADIFAHFIAGGDLSAGGVMHAVTSVAQTLPDADDAHEVEALGIRAMELAASL</sequence>
<dbReference type="EMBL" id="BSRX01000054">
    <property type="protein sequence ID" value="GLW58566.1"/>
    <property type="molecule type" value="Genomic_DNA"/>
</dbReference>
<comment type="caution">
    <text evidence="1">The sequence shown here is derived from an EMBL/GenBank/DDBJ whole genome shotgun (WGS) entry which is preliminary data.</text>
</comment>
<reference evidence="1" key="1">
    <citation type="submission" date="2023-02" db="EMBL/GenBank/DDBJ databases">
        <title>Kitasatospora phosalacinea NBRC 14362.</title>
        <authorList>
            <person name="Ichikawa N."/>
            <person name="Sato H."/>
            <person name="Tonouchi N."/>
        </authorList>
    </citation>
    <scope>NUCLEOTIDE SEQUENCE</scope>
    <source>
        <strain evidence="1">NBRC 14362</strain>
    </source>
</reference>
<proteinExistence type="predicted"/>
<protein>
    <recommendedName>
        <fullName evidence="3">DUF932 domain-containing protein</fullName>
    </recommendedName>
</protein>
<dbReference type="AlphaFoldDB" id="A0A9W6PP31"/>
<accession>A0A9W6PP31</accession>
<organism evidence="1 2">
    <name type="scientific">Kitasatospora phosalacinea</name>
    <dbReference type="NCBI Taxonomy" id="2065"/>
    <lineage>
        <taxon>Bacteria</taxon>
        <taxon>Bacillati</taxon>
        <taxon>Actinomycetota</taxon>
        <taxon>Actinomycetes</taxon>
        <taxon>Kitasatosporales</taxon>
        <taxon>Streptomycetaceae</taxon>
        <taxon>Kitasatospora</taxon>
    </lineage>
</organism>
<dbReference type="RefSeq" id="WP_033256859.1">
    <property type="nucleotide sequence ID" value="NZ_BSRX01000054.1"/>
</dbReference>
<evidence type="ECO:0008006" key="3">
    <source>
        <dbReference type="Google" id="ProtNLM"/>
    </source>
</evidence>
<name>A0A9W6PP31_9ACTN</name>
<evidence type="ECO:0000313" key="2">
    <source>
        <dbReference type="Proteomes" id="UP001165143"/>
    </source>
</evidence>
<dbReference type="OrthoDB" id="2679764at2"/>
<gene>
    <name evidence="1" type="ORF">Kpho01_65770</name>
</gene>